<evidence type="ECO:0000313" key="6">
    <source>
        <dbReference type="EMBL" id="KGH01033.1"/>
    </source>
</evidence>
<protein>
    <submittedName>
        <fullName evidence="6">Amino acid ABC transporter permease</fullName>
    </submittedName>
</protein>
<organism evidence="6 7">
    <name type="scientific">Comamonas thiooxydans</name>
    <dbReference type="NCBI Taxonomy" id="363952"/>
    <lineage>
        <taxon>Bacteria</taxon>
        <taxon>Pseudomonadati</taxon>
        <taxon>Pseudomonadota</taxon>
        <taxon>Betaproteobacteria</taxon>
        <taxon>Burkholderiales</taxon>
        <taxon>Comamonadaceae</taxon>
        <taxon>Comamonas</taxon>
    </lineage>
</organism>
<dbReference type="Proteomes" id="UP000029567">
    <property type="component" value="Unassembled WGS sequence"/>
</dbReference>
<keyword evidence="3" id="KW-0812">Transmembrane</keyword>
<reference evidence="6 7" key="1">
    <citation type="submission" date="2013-09" db="EMBL/GenBank/DDBJ databases">
        <title>High correlation between genotypes and phenotypes of environmental bacteria Comamonas testosteroni strains.</title>
        <authorList>
            <person name="Liu L."/>
            <person name="Zhu W."/>
            <person name="Xia X."/>
            <person name="Xu B."/>
            <person name="Luo M."/>
            <person name="Wang G."/>
        </authorList>
    </citation>
    <scope>NUCLEOTIDE SEQUENCE [LARGE SCALE GENOMIC DNA]</scope>
    <source>
        <strain evidence="6 7">JL14</strain>
    </source>
</reference>
<dbReference type="PANTHER" id="PTHR30482">
    <property type="entry name" value="HIGH-AFFINITY BRANCHED-CHAIN AMINO ACID TRANSPORT SYSTEM PERMEASE"/>
    <property type="match status" value="1"/>
</dbReference>
<dbReference type="AlphaFoldDB" id="A0A0E3BL10"/>
<evidence type="ECO:0000256" key="4">
    <source>
        <dbReference type="ARBA" id="ARBA00022989"/>
    </source>
</evidence>
<dbReference type="Pfam" id="PF02653">
    <property type="entry name" value="BPD_transp_2"/>
    <property type="match status" value="1"/>
</dbReference>
<dbReference type="InterPro" id="IPR017778">
    <property type="entry name" value="ABC_transptr_urea_perm_UrtC"/>
</dbReference>
<evidence type="ECO:0000313" key="7">
    <source>
        <dbReference type="Proteomes" id="UP000029567"/>
    </source>
</evidence>
<dbReference type="CDD" id="cd06581">
    <property type="entry name" value="TM_PBP1_LivM_like"/>
    <property type="match status" value="1"/>
</dbReference>
<dbReference type="GO" id="GO:0015658">
    <property type="term" value="F:branched-chain amino acid transmembrane transporter activity"/>
    <property type="evidence" value="ECO:0007669"/>
    <property type="project" value="InterPro"/>
</dbReference>
<name>A0A0E3BL10_9BURK</name>
<dbReference type="NCBIfam" id="TIGR03408">
    <property type="entry name" value="urea_trans_UrtC"/>
    <property type="match status" value="1"/>
</dbReference>
<dbReference type="InterPro" id="IPR001851">
    <property type="entry name" value="ABC_transp_permease"/>
</dbReference>
<dbReference type="GO" id="GO:0005886">
    <property type="term" value="C:plasma membrane"/>
    <property type="evidence" value="ECO:0007669"/>
    <property type="project" value="UniProtKB-SubCell"/>
</dbReference>
<comment type="subcellular location">
    <subcellularLocation>
        <location evidence="1">Cell membrane</location>
        <topology evidence="1">Multi-pass membrane protein</topology>
    </subcellularLocation>
</comment>
<sequence length="402" mass="43405">MTTQSISIELPKPAPLLSAKGWTAFLLALTMVCAVAPALNLWVPEDSALHLSDYMLGLLGKFMCYAICALAIDLIWGYTGILSLGHGLFFALGGYVMGMYLMREGAGPDALPAFMGFLDWKELPWHWALSGSFAATVLLVFLVPGLIGGLFGYFAFRSRIKGVYFSIITQALTYAAMLLFFRNETGFGGNNGFTGFKTLLGFSVNSQAMHVLLFALSGLALLGCFLFSRWLIRSKYGRVLQAVRDAESRTMFCGYNPLPYKLSIWVISAMMCGLAGALYVPQVGIINPSEMSVGNSIEMAVWTAVGGRASLVGPIIGAFAVNGGKSWLTVAAPEYWLYVLGALFIVVTLFMPGGLIRLPQQLRQWREKRKAQVKAPLNQTAAAAAKTAAEPASADAIEGVRA</sequence>
<dbReference type="InterPro" id="IPR043428">
    <property type="entry name" value="LivM-like"/>
</dbReference>
<keyword evidence="2" id="KW-1003">Cell membrane</keyword>
<proteinExistence type="predicted"/>
<evidence type="ECO:0000256" key="1">
    <source>
        <dbReference type="ARBA" id="ARBA00004651"/>
    </source>
</evidence>
<evidence type="ECO:0000256" key="5">
    <source>
        <dbReference type="ARBA" id="ARBA00023136"/>
    </source>
</evidence>
<evidence type="ECO:0000256" key="2">
    <source>
        <dbReference type="ARBA" id="ARBA00022475"/>
    </source>
</evidence>
<comment type="caution">
    <text evidence="6">The sequence shown here is derived from an EMBL/GenBank/DDBJ whole genome shotgun (WGS) entry which is preliminary data.</text>
</comment>
<dbReference type="RefSeq" id="WP_034377380.1">
    <property type="nucleotide sequence ID" value="NZ_AWTN01000001.1"/>
</dbReference>
<gene>
    <name evidence="6" type="ORF">P245_02140</name>
</gene>
<keyword evidence="4" id="KW-1133">Transmembrane helix</keyword>
<keyword evidence="5" id="KW-0472">Membrane</keyword>
<accession>A0A0E3BL10</accession>
<dbReference type="EMBL" id="AWTN01000001">
    <property type="protein sequence ID" value="KGH01033.1"/>
    <property type="molecule type" value="Genomic_DNA"/>
</dbReference>
<accession>A0A0K6HM86</accession>
<evidence type="ECO:0000256" key="3">
    <source>
        <dbReference type="ARBA" id="ARBA00022692"/>
    </source>
</evidence>
<dbReference type="PANTHER" id="PTHR30482:SF4">
    <property type="entry name" value="SLR1201 PROTEIN"/>
    <property type="match status" value="1"/>
</dbReference>